<dbReference type="PANTHER" id="PTHR46344:SF27">
    <property type="entry name" value="KELCH REPEAT SUPERFAMILY PROTEIN"/>
    <property type="match status" value="1"/>
</dbReference>
<dbReference type="Proteomes" id="UP001162131">
    <property type="component" value="Unassembled WGS sequence"/>
</dbReference>
<evidence type="ECO:0000256" key="2">
    <source>
        <dbReference type="ARBA" id="ARBA00022737"/>
    </source>
</evidence>
<dbReference type="SMART" id="SM00612">
    <property type="entry name" value="Kelch"/>
    <property type="match status" value="3"/>
</dbReference>
<keyword evidence="4" id="KW-1185">Reference proteome</keyword>
<reference evidence="3" key="1">
    <citation type="submission" date="2021-09" db="EMBL/GenBank/DDBJ databases">
        <authorList>
            <consortium name="AG Swart"/>
            <person name="Singh M."/>
            <person name="Singh A."/>
            <person name="Seah K."/>
            <person name="Emmerich C."/>
        </authorList>
    </citation>
    <scope>NUCLEOTIDE SEQUENCE</scope>
    <source>
        <strain evidence="3">ATCC30299</strain>
    </source>
</reference>
<evidence type="ECO:0000313" key="4">
    <source>
        <dbReference type="Proteomes" id="UP001162131"/>
    </source>
</evidence>
<dbReference type="SUPFAM" id="SSF50494">
    <property type="entry name" value="Trypsin-like serine proteases"/>
    <property type="match status" value="1"/>
</dbReference>
<dbReference type="EMBL" id="CAJZBQ010000051">
    <property type="protein sequence ID" value="CAG9330437.1"/>
    <property type="molecule type" value="Genomic_DNA"/>
</dbReference>
<dbReference type="AlphaFoldDB" id="A0AAU9JRM0"/>
<evidence type="ECO:0000256" key="1">
    <source>
        <dbReference type="ARBA" id="ARBA00022441"/>
    </source>
</evidence>
<keyword evidence="1" id="KW-0880">Kelch repeat</keyword>
<comment type="caution">
    <text evidence="3">The sequence shown here is derived from an EMBL/GenBank/DDBJ whole genome shotgun (WGS) entry which is preliminary data.</text>
</comment>
<dbReference type="InterPro" id="IPR006652">
    <property type="entry name" value="Kelch_1"/>
</dbReference>
<sequence length="663" mass="76090">MYTNRGFLRRDKNSKWTQNIFNPYPRTTQLAVPTYPKIYEGKNKSLSPTKPISTNEEADLLDQFGIRSKFNGSFNPSPQPQPKFEIAPTAGYESAWRLHQSPKVLKAPPLNLHKTNSIFEIQSDKGYGGFRRFAGMGFLITPNLAFTTNMVIPNATQATKSSVHFLDSYNIPHGFDPNEFFFTHEELNFTIIAFKKAPYGEYKLPLPLHEFFSLKVDDPVVLYHKKVDCKNATLIDEDTFCYTSGTDIPQGLPIFDYNWELQGIHNTSTFGTKINQATRVDAIFRFLLSIRHMIKHQELDMMLESQPYEVIQQAPKKPVIEQNIYLFWFEWFTRNIFRYNSTLELWNRLEPSNLRELDASENWYFLWNSRMAYTPTGNCVILGGVSDRKGTIKNDAYLYKPSDNTLHKLPGMLEARESPAIVCLEQYVFVLGGRAGLSTCERFSFDTYEWVSIAPMVQGRYSHCACALQGDRFIYAIGGCPIEVVGKSIERYLIEENTWELVALALPEPLTLFGALPVSQNKIALLGGKYTKRVFVFEVNEMYIDTHYNPRYLMPESDIFRLHEIPSFTSNVETVFPVVIDEGSDKVLIMSGNDGYAHLQLTTYPYKHFLTLSNPVQPQLQKNTLSRSYPELSQIRNTGLLPPIHSKGYLVSPHQYSSSRMYL</sequence>
<gene>
    <name evidence="3" type="ORF">BSTOLATCC_MIC51027</name>
</gene>
<evidence type="ECO:0000313" key="3">
    <source>
        <dbReference type="EMBL" id="CAG9330437.1"/>
    </source>
</evidence>
<keyword evidence="2" id="KW-0677">Repeat</keyword>
<protein>
    <recommendedName>
        <fullName evidence="5">Kelch motif family protein</fullName>
    </recommendedName>
</protein>
<organism evidence="3 4">
    <name type="scientific">Blepharisma stoltei</name>
    <dbReference type="NCBI Taxonomy" id="1481888"/>
    <lineage>
        <taxon>Eukaryota</taxon>
        <taxon>Sar</taxon>
        <taxon>Alveolata</taxon>
        <taxon>Ciliophora</taxon>
        <taxon>Postciliodesmatophora</taxon>
        <taxon>Heterotrichea</taxon>
        <taxon>Heterotrichida</taxon>
        <taxon>Blepharismidae</taxon>
        <taxon>Blepharisma</taxon>
    </lineage>
</organism>
<proteinExistence type="predicted"/>
<dbReference type="SUPFAM" id="SSF117281">
    <property type="entry name" value="Kelch motif"/>
    <property type="match status" value="1"/>
</dbReference>
<accession>A0AAU9JRM0</accession>
<dbReference type="PANTHER" id="PTHR46344">
    <property type="entry name" value="OS02G0202900 PROTEIN"/>
    <property type="match status" value="1"/>
</dbReference>
<dbReference type="Pfam" id="PF01344">
    <property type="entry name" value="Kelch_1"/>
    <property type="match status" value="1"/>
</dbReference>
<dbReference type="InterPro" id="IPR009003">
    <property type="entry name" value="Peptidase_S1_PA"/>
</dbReference>
<dbReference type="Gene3D" id="2.120.10.80">
    <property type="entry name" value="Kelch-type beta propeller"/>
    <property type="match status" value="1"/>
</dbReference>
<name>A0AAU9JRM0_9CILI</name>
<evidence type="ECO:0008006" key="5">
    <source>
        <dbReference type="Google" id="ProtNLM"/>
    </source>
</evidence>
<dbReference type="InterPro" id="IPR015915">
    <property type="entry name" value="Kelch-typ_b-propeller"/>
</dbReference>